<dbReference type="InterPro" id="IPR005467">
    <property type="entry name" value="His_kinase_dom"/>
</dbReference>
<organism evidence="2">
    <name type="scientific">marine sediment metagenome</name>
    <dbReference type="NCBI Taxonomy" id="412755"/>
    <lineage>
        <taxon>unclassified sequences</taxon>
        <taxon>metagenomes</taxon>
        <taxon>ecological metagenomes</taxon>
    </lineage>
</organism>
<protein>
    <recommendedName>
        <fullName evidence="1">Histidine kinase domain-containing protein</fullName>
    </recommendedName>
</protein>
<comment type="caution">
    <text evidence="2">The sequence shown here is derived from an EMBL/GenBank/DDBJ whole genome shotgun (WGS) entry which is preliminary data.</text>
</comment>
<name>A0A0F9ELD3_9ZZZZ</name>
<evidence type="ECO:0000313" key="2">
    <source>
        <dbReference type="EMBL" id="KKL67096.1"/>
    </source>
</evidence>
<accession>A0A0F9ELD3</accession>
<dbReference type="InterPro" id="IPR036890">
    <property type="entry name" value="HATPase_C_sf"/>
</dbReference>
<dbReference type="Pfam" id="PF02518">
    <property type="entry name" value="HATPase_c"/>
    <property type="match status" value="1"/>
</dbReference>
<dbReference type="InterPro" id="IPR003594">
    <property type="entry name" value="HATPase_dom"/>
</dbReference>
<proteinExistence type="predicted"/>
<feature type="domain" description="Histidine kinase" evidence="1">
    <location>
        <begin position="1"/>
        <end position="106"/>
    </location>
</feature>
<dbReference type="SMART" id="SM00387">
    <property type="entry name" value="HATPase_c"/>
    <property type="match status" value="1"/>
</dbReference>
<dbReference type="InterPro" id="IPR004358">
    <property type="entry name" value="Sig_transdc_His_kin-like_C"/>
</dbReference>
<dbReference type="GO" id="GO:0016772">
    <property type="term" value="F:transferase activity, transferring phosphorus-containing groups"/>
    <property type="evidence" value="ECO:0007669"/>
    <property type="project" value="InterPro"/>
</dbReference>
<dbReference type="EMBL" id="LAZR01026986">
    <property type="protein sequence ID" value="KKL67096.1"/>
    <property type="molecule type" value="Genomic_DNA"/>
</dbReference>
<sequence>MQDISLHILDIVENSIRALATRIKIKIEENMEKDWLTLEIEDNGQGMDEVTKNKVLDPFFTTKATRRVGLGLPLLYQAARETGGKLEISSQAGKKTRIRATFRYSHPDRKPLGNIEETLLVLAAGYPEVDFLYEHRTGNRVYRWDSKKIKDKNDDRSDH</sequence>
<reference evidence="2" key="1">
    <citation type="journal article" date="2015" name="Nature">
        <title>Complex archaea that bridge the gap between prokaryotes and eukaryotes.</title>
        <authorList>
            <person name="Spang A."/>
            <person name="Saw J.H."/>
            <person name="Jorgensen S.L."/>
            <person name="Zaremba-Niedzwiedzka K."/>
            <person name="Martijn J."/>
            <person name="Lind A.E."/>
            <person name="van Eijk R."/>
            <person name="Schleper C."/>
            <person name="Guy L."/>
            <person name="Ettema T.J."/>
        </authorList>
    </citation>
    <scope>NUCLEOTIDE SEQUENCE</scope>
</reference>
<dbReference type="PANTHER" id="PTHR43065:SF42">
    <property type="entry name" value="TWO-COMPONENT SENSOR PPRA"/>
    <property type="match status" value="1"/>
</dbReference>
<dbReference type="Gene3D" id="3.30.565.10">
    <property type="entry name" value="Histidine kinase-like ATPase, C-terminal domain"/>
    <property type="match status" value="1"/>
</dbReference>
<evidence type="ECO:0000259" key="1">
    <source>
        <dbReference type="PROSITE" id="PS50109"/>
    </source>
</evidence>
<dbReference type="PANTHER" id="PTHR43065">
    <property type="entry name" value="SENSOR HISTIDINE KINASE"/>
    <property type="match status" value="1"/>
</dbReference>
<dbReference type="PROSITE" id="PS50109">
    <property type="entry name" value="HIS_KIN"/>
    <property type="match status" value="1"/>
</dbReference>
<gene>
    <name evidence="2" type="ORF">LCGC14_2138390</name>
</gene>
<dbReference type="AlphaFoldDB" id="A0A0F9ELD3"/>
<dbReference type="PRINTS" id="PR00344">
    <property type="entry name" value="BCTRLSENSOR"/>
</dbReference>
<dbReference type="SUPFAM" id="SSF55874">
    <property type="entry name" value="ATPase domain of HSP90 chaperone/DNA topoisomerase II/histidine kinase"/>
    <property type="match status" value="1"/>
</dbReference>